<dbReference type="WBParaSite" id="jg19487">
    <property type="protein sequence ID" value="jg19487"/>
    <property type="gene ID" value="jg19487"/>
</dbReference>
<reference evidence="2" key="1">
    <citation type="submission" date="2022-11" db="UniProtKB">
        <authorList>
            <consortium name="WormBaseParasite"/>
        </authorList>
    </citation>
    <scope>IDENTIFICATION</scope>
</reference>
<name>A0A915DH85_9BILA</name>
<dbReference type="Proteomes" id="UP000887574">
    <property type="component" value="Unplaced"/>
</dbReference>
<dbReference type="AlphaFoldDB" id="A0A915DH85"/>
<evidence type="ECO:0000313" key="1">
    <source>
        <dbReference type="Proteomes" id="UP000887574"/>
    </source>
</evidence>
<dbReference type="Gene3D" id="3.90.70.80">
    <property type="match status" value="1"/>
</dbReference>
<sequence length="177" mass="20021">MEKQKSVALLFDPPSTEFQESFCQNFGIEYKATCLFNRVFTFINAKCAKPASVLSIVGDVNCGFRALSVGLTGSRAFHGLIRNKIGKFLAEHIGENWCKLLMPNKETRRKHVKDVMTQAKDSSDVDSYARDIDFAAASKLFQVNVLIYSSVGWRVYSPDLENSWRKSKQQQELPSIQ</sequence>
<keyword evidence="1" id="KW-1185">Reference proteome</keyword>
<organism evidence="1 2">
    <name type="scientific">Ditylenchus dipsaci</name>
    <dbReference type="NCBI Taxonomy" id="166011"/>
    <lineage>
        <taxon>Eukaryota</taxon>
        <taxon>Metazoa</taxon>
        <taxon>Ecdysozoa</taxon>
        <taxon>Nematoda</taxon>
        <taxon>Chromadorea</taxon>
        <taxon>Rhabditida</taxon>
        <taxon>Tylenchina</taxon>
        <taxon>Tylenchomorpha</taxon>
        <taxon>Sphaerularioidea</taxon>
        <taxon>Anguinidae</taxon>
        <taxon>Anguininae</taxon>
        <taxon>Ditylenchus</taxon>
    </lineage>
</organism>
<evidence type="ECO:0000313" key="2">
    <source>
        <dbReference type="WBParaSite" id="jg19487"/>
    </source>
</evidence>
<proteinExistence type="predicted"/>
<protein>
    <submittedName>
        <fullName evidence="2">Uncharacterized protein</fullName>
    </submittedName>
</protein>
<accession>A0A915DH85</accession>